<evidence type="ECO:0000313" key="1">
    <source>
        <dbReference type="EMBL" id="OUQ10064.1"/>
    </source>
</evidence>
<comment type="caution">
    <text evidence="1">The sequence shown here is derived from an EMBL/GenBank/DDBJ whole genome shotgun (WGS) entry which is preliminary data.</text>
</comment>
<dbReference type="EMBL" id="NFLC01000013">
    <property type="protein sequence ID" value="OUQ10064.1"/>
    <property type="molecule type" value="Genomic_DNA"/>
</dbReference>
<sequence>MTKSKTTKDIEKALFRKYDGITNHCAFEVKIGFSKSADQITEYVEIVDFIIYQNDGTFRCFEIKSSKADFLSGQRLSFYGDYNYLVIPKNLLSEIENCDLFKSLLWKGIGILLVNIESAEIEVYRKPKKKTWNLGMKNILIESMVRSLARDAKKFYLKDMRD</sequence>
<organism evidence="1 2">
    <name type="scientific">Enterococcus cecorum</name>
    <dbReference type="NCBI Taxonomy" id="44008"/>
    <lineage>
        <taxon>Bacteria</taxon>
        <taxon>Bacillati</taxon>
        <taxon>Bacillota</taxon>
        <taxon>Bacilli</taxon>
        <taxon>Lactobacillales</taxon>
        <taxon>Enterococcaceae</taxon>
        <taxon>Enterococcus</taxon>
    </lineage>
</organism>
<accession>A0A1Y4QXM0</accession>
<reference evidence="2" key="1">
    <citation type="submission" date="2017-04" db="EMBL/GenBank/DDBJ databases">
        <title>Function of individual gut microbiota members based on whole genome sequencing of pure cultures obtained from chicken caecum.</title>
        <authorList>
            <person name="Medvecky M."/>
            <person name="Cejkova D."/>
            <person name="Polansky O."/>
            <person name="Karasova D."/>
            <person name="Kubasova T."/>
            <person name="Cizek A."/>
            <person name="Rychlik I."/>
        </authorList>
    </citation>
    <scope>NUCLEOTIDE SEQUENCE [LARGE SCALE GENOMIC DNA]</scope>
    <source>
        <strain evidence="2">An144</strain>
    </source>
</reference>
<name>A0A1Y4QXM0_9ENTE</name>
<dbReference type="AlphaFoldDB" id="A0A1Y4QXM0"/>
<dbReference type="Proteomes" id="UP000196074">
    <property type="component" value="Unassembled WGS sequence"/>
</dbReference>
<evidence type="ECO:0000313" key="2">
    <source>
        <dbReference type="Proteomes" id="UP000196074"/>
    </source>
</evidence>
<gene>
    <name evidence="1" type="ORF">B5E88_07660</name>
</gene>
<protein>
    <submittedName>
        <fullName evidence="1">Uncharacterized protein</fullName>
    </submittedName>
</protein>
<dbReference type="RefSeq" id="WP_087215160.1">
    <property type="nucleotide sequence ID" value="NZ_CP144490.1"/>
</dbReference>
<proteinExistence type="predicted"/>